<evidence type="ECO:0000256" key="2">
    <source>
        <dbReference type="SAM" id="Phobius"/>
    </source>
</evidence>
<evidence type="ECO:0000259" key="4">
    <source>
        <dbReference type="Pfam" id="PF09335"/>
    </source>
</evidence>
<dbReference type="Proteomes" id="UP000286268">
    <property type="component" value="Chromosome"/>
</dbReference>
<feature type="transmembrane region" description="Helical" evidence="2">
    <location>
        <begin position="137"/>
        <end position="158"/>
    </location>
</feature>
<dbReference type="Pfam" id="PF09335">
    <property type="entry name" value="VTT_dom"/>
    <property type="match status" value="1"/>
</dbReference>
<dbReference type="InterPro" id="IPR000326">
    <property type="entry name" value="PAP2/HPO"/>
</dbReference>
<feature type="transmembrane region" description="Helical" evidence="2">
    <location>
        <begin position="307"/>
        <end position="325"/>
    </location>
</feature>
<organism evidence="5 6">
    <name type="scientific">Clostridium manihotivorum</name>
    <dbReference type="NCBI Taxonomy" id="2320868"/>
    <lineage>
        <taxon>Bacteria</taxon>
        <taxon>Bacillati</taxon>
        <taxon>Bacillota</taxon>
        <taxon>Clostridia</taxon>
        <taxon>Eubacteriales</taxon>
        <taxon>Clostridiaceae</taxon>
        <taxon>Clostridium</taxon>
    </lineage>
</organism>
<evidence type="ECO:0000313" key="5">
    <source>
        <dbReference type="EMBL" id="QAA32862.1"/>
    </source>
</evidence>
<dbReference type="Gene3D" id="1.20.144.10">
    <property type="entry name" value="Phosphatidic acid phosphatase type 2/haloperoxidase"/>
    <property type="match status" value="1"/>
</dbReference>
<feature type="transmembrane region" description="Helical" evidence="2">
    <location>
        <begin position="219"/>
        <end position="239"/>
    </location>
</feature>
<feature type="transmembrane region" description="Helical" evidence="2">
    <location>
        <begin position="337"/>
        <end position="357"/>
    </location>
</feature>
<keyword evidence="2" id="KW-0472">Membrane</keyword>
<reference evidence="5 6" key="1">
    <citation type="submission" date="2018-01" db="EMBL/GenBank/DDBJ databases">
        <title>Genome Sequencing and Assembly of Anaerobacter polyendosporus strain CT4.</title>
        <authorList>
            <person name="Tachaapaikoon C."/>
            <person name="Sutheeworapong S."/>
            <person name="Jenjaroenpun P."/>
            <person name="Wongsurawat T."/>
            <person name="Nookeaw I."/>
            <person name="Cheawchanlertfa P."/>
            <person name="Kosugi A."/>
            <person name="Cheevadhanarak S."/>
            <person name="Ratanakhanokchai K."/>
        </authorList>
    </citation>
    <scope>NUCLEOTIDE SEQUENCE [LARGE SCALE GENOMIC DNA]</scope>
    <source>
        <strain evidence="5 6">CT4</strain>
    </source>
</reference>
<accession>A0A3R5QUL2</accession>
<evidence type="ECO:0000256" key="1">
    <source>
        <dbReference type="ARBA" id="ARBA00010792"/>
    </source>
</evidence>
<name>A0A3R5QUL2_9CLOT</name>
<keyword evidence="2" id="KW-1133">Transmembrane helix</keyword>
<dbReference type="SUPFAM" id="SSF48317">
    <property type="entry name" value="Acid phosphatase/Vanadium-dependent haloperoxidase"/>
    <property type="match status" value="1"/>
</dbReference>
<feature type="transmembrane region" description="Helical" evidence="2">
    <location>
        <begin position="369"/>
        <end position="389"/>
    </location>
</feature>
<keyword evidence="2" id="KW-0812">Transmembrane</keyword>
<dbReference type="KEGG" id="cmah:C1I91_15095"/>
<dbReference type="GO" id="GO:0005886">
    <property type="term" value="C:plasma membrane"/>
    <property type="evidence" value="ECO:0007669"/>
    <property type="project" value="TreeGrafter"/>
</dbReference>
<feature type="domain" description="VTT" evidence="4">
    <location>
        <begin position="29"/>
        <end position="155"/>
    </location>
</feature>
<dbReference type="EMBL" id="CP025746">
    <property type="protein sequence ID" value="QAA32862.1"/>
    <property type="molecule type" value="Genomic_DNA"/>
</dbReference>
<dbReference type="RefSeq" id="WP_128213596.1">
    <property type="nucleotide sequence ID" value="NZ_CP025746.1"/>
</dbReference>
<dbReference type="PANTHER" id="PTHR42709:SF9">
    <property type="entry name" value="ALKALINE PHOSPHATASE LIKE PROTEIN"/>
    <property type="match status" value="1"/>
</dbReference>
<feature type="transmembrane region" description="Helical" evidence="2">
    <location>
        <begin position="12"/>
        <end position="29"/>
    </location>
</feature>
<feature type="domain" description="Phosphatidic acid phosphatase type 2/haloperoxidase" evidence="3">
    <location>
        <begin position="334"/>
        <end position="411"/>
    </location>
</feature>
<comment type="similarity">
    <text evidence="1">Belongs to the DedA family.</text>
</comment>
<dbReference type="PANTHER" id="PTHR42709">
    <property type="entry name" value="ALKALINE PHOSPHATASE LIKE PROTEIN"/>
    <property type="match status" value="1"/>
</dbReference>
<evidence type="ECO:0000259" key="3">
    <source>
        <dbReference type="Pfam" id="PF01569"/>
    </source>
</evidence>
<protein>
    <submittedName>
        <fullName evidence="5">Membrane-associated protein</fullName>
    </submittedName>
</protein>
<dbReference type="InterPro" id="IPR032816">
    <property type="entry name" value="VTT_dom"/>
</dbReference>
<dbReference type="InterPro" id="IPR051311">
    <property type="entry name" value="DedA_domain"/>
</dbReference>
<dbReference type="InterPro" id="IPR036938">
    <property type="entry name" value="PAP2/HPO_sf"/>
</dbReference>
<feature type="transmembrane region" description="Helical" evidence="2">
    <location>
        <begin position="401"/>
        <end position="419"/>
    </location>
</feature>
<sequence>MQFIIETFNHYGYIVLLVALMLELIAVPLPGEALMTYCGYVIYTGKMNWVISVIAAAIGTIIGITISFFIGKSLGIGFFEKYGHYIHMNKQRLDKISNWFQKYGNKLLIVAYFIPGVRHITGYFSGITNVSYKKFAINAYLGAILWTTTFITLGKVLGPNWERYHLLLKKYLLIGSLIIAVMIMLIYIYKSHKQIVYEFVLKMLNNSLTIFHSFGKVKALIGTVVAVFLVFSTLVMGIIQDFLAQEFREFDELTRYIIVHVFDEDWGTAMRVFSNSANMYFLLFIILLTAIFIMIKGKNKLLELRFLTISFLGAVALSSMLRNIFHRIGPTGTEYTFPSAENIMAVVTYGFLTYLVIRYNRKLWINSLIISLYLVMCLLPGLSIIYFNIQYPSDVAAGYEFGFVWLSLSIIMLEVYRVLPKLR</sequence>
<dbReference type="Pfam" id="PF01569">
    <property type="entry name" value="PAP2"/>
    <property type="match status" value="1"/>
</dbReference>
<dbReference type="OrthoDB" id="9782291at2"/>
<feature type="transmembrane region" description="Helical" evidence="2">
    <location>
        <begin position="49"/>
        <end position="71"/>
    </location>
</feature>
<feature type="transmembrane region" description="Helical" evidence="2">
    <location>
        <begin position="277"/>
        <end position="295"/>
    </location>
</feature>
<keyword evidence="6" id="KW-1185">Reference proteome</keyword>
<gene>
    <name evidence="5" type="ORF">C1I91_15095</name>
</gene>
<dbReference type="AlphaFoldDB" id="A0A3R5QUL2"/>
<feature type="transmembrane region" description="Helical" evidence="2">
    <location>
        <begin position="170"/>
        <end position="189"/>
    </location>
</feature>
<proteinExistence type="inferred from homology"/>
<evidence type="ECO:0000313" key="6">
    <source>
        <dbReference type="Proteomes" id="UP000286268"/>
    </source>
</evidence>